<gene>
    <name evidence="8" type="ORF">K5V21_15215</name>
</gene>
<evidence type="ECO:0000256" key="4">
    <source>
        <dbReference type="ARBA" id="ARBA00022989"/>
    </source>
</evidence>
<keyword evidence="9" id="KW-1185">Reference proteome</keyword>
<reference evidence="8 9" key="1">
    <citation type="journal article" date="2021" name="Cell Host Microbe">
        <title>in vivo commensal control of Clostridioides difficile virulence.</title>
        <authorList>
            <person name="Girinathan B.P."/>
            <person name="Dibenedetto N."/>
            <person name="Worley J.N."/>
            <person name="Peltier J."/>
            <person name="Arrieta-Ortiz M.L."/>
            <person name="Rupa Christinal Immanuel S."/>
            <person name="Lavin R."/>
            <person name="Delaney M.L."/>
            <person name="Cummins C."/>
            <person name="Hoffmann M."/>
            <person name="Luo Y."/>
            <person name="Gonzalez-Escalona N."/>
            <person name="Allard M."/>
            <person name="Onderdonk A.B."/>
            <person name="Gerber G.K."/>
            <person name="Sonenshein A.L."/>
            <person name="Baliga N."/>
            <person name="Dupuy B."/>
            <person name="Bry L."/>
        </authorList>
    </citation>
    <scope>NUCLEOTIDE SEQUENCE [LARGE SCALE GENOMIC DNA]</scope>
    <source>
        <strain evidence="8 9">DSM 599</strain>
    </source>
</reference>
<dbReference type="Pfam" id="PF02588">
    <property type="entry name" value="YitT_membrane"/>
    <property type="match status" value="1"/>
</dbReference>
<keyword evidence="3 6" id="KW-0812">Transmembrane</keyword>
<name>A0ABS7L1T8_CLOSR</name>
<feature type="transmembrane region" description="Helical" evidence="6">
    <location>
        <begin position="79"/>
        <end position="97"/>
    </location>
</feature>
<dbReference type="InterPro" id="IPR051461">
    <property type="entry name" value="UPF0750_membrane"/>
</dbReference>
<evidence type="ECO:0000313" key="9">
    <source>
        <dbReference type="Proteomes" id="UP001299068"/>
    </source>
</evidence>
<organism evidence="8 9">
    <name type="scientific">Clostridium sardiniense</name>
    <name type="common">Clostridium absonum</name>
    <dbReference type="NCBI Taxonomy" id="29369"/>
    <lineage>
        <taxon>Bacteria</taxon>
        <taxon>Bacillati</taxon>
        <taxon>Bacillota</taxon>
        <taxon>Clostridia</taxon>
        <taxon>Eubacteriales</taxon>
        <taxon>Clostridiaceae</taxon>
        <taxon>Clostridium</taxon>
    </lineage>
</organism>
<evidence type="ECO:0000256" key="3">
    <source>
        <dbReference type="ARBA" id="ARBA00022692"/>
    </source>
</evidence>
<comment type="caution">
    <text evidence="8">The sequence shown here is derived from an EMBL/GenBank/DDBJ whole genome shotgun (WGS) entry which is preliminary data.</text>
</comment>
<dbReference type="PANTHER" id="PTHR33545:SF9">
    <property type="entry name" value="UPF0750 MEMBRANE PROTEIN YITE"/>
    <property type="match status" value="1"/>
</dbReference>
<dbReference type="Pfam" id="PF10035">
    <property type="entry name" value="DUF2179"/>
    <property type="match status" value="1"/>
</dbReference>
<keyword evidence="2" id="KW-1003">Cell membrane</keyword>
<keyword evidence="5 6" id="KW-0472">Membrane</keyword>
<dbReference type="InterPro" id="IPR019264">
    <property type="entry name" value="DUF2179"/>
</dbReference>
<dbReference type="InterPro" id="IPR003740">
    <property type="entry name" value="YitT"/>
</dbReference>
<feature type="transmembrane region" description="Helical" evidence="6">
    <location>
        <begin position="152"/>
        <end position="170"/>
    </location>
</feature>
<evidence type="ECO:0000256" key="1">
    <source>
        <dbReference type="ARBA" id="ARBA00004651"/>
    </source>
</evidence>
<dbReference type="PIRSF" id="PIRSF006483">
    <property type="entry name" value="Membrane_protein_YitT"/>
    <property type="match status" value="1"/>
</dbReference>
<feature type="transmembrane region" description="Helical" evidence="6">
    <location>
        <begin position="109"/>
        <end position="131"/>
    </location>
</feature>
<sequence>MKGKIKEYGIITIGIILVGIAIQFFYVPNNITGGGVTGIALVVNHYIPGANLGTLMAVMNIFLFIIAFIFIGKGFGGKTIYAAMGLSFINWFSESFIKPVGIPDNPMLATIAGTVLLGIGLGVVFTQNASTGGTDIIAKILNKFFHIDMGKGMQMVDIIVVLLSAVTFGVEKGIYAAICVLLNGIVIDKVISGFNTCHQVVIFTEKIDILKGYIIKDIDRGCTVFKGKGGYTDKEKDVLYCVVGRSQLMKIRKFISDNEPDAFVIVNEAHDVLGKGFGDIE</sequence>
<comment type="subcellular location">
    <subcellularLocation>
        <location evidence="1">Cell membrane</location>
        <topology evidence="1">Multi-pass membrane protein</topology>
    </subcellularLocation>
</comment>
<dbReference type="InterPro" id="IPR015867">
    <property type="entry name" value="N-reg_PII/ATP_PRibTrfase_C"/>
</dbReference>
<evidence type="ECO:0000313" key="8">
    <source>
        <dbReference type="EMBL" id="MBY0756798.1"/>
    </source>
</evidence>
<evidence type="ECO:0000256" key="2">
    <source>
        <dbReference type="ARBA" id="ARBA00022475"/>
    </source>
</evidence>
<protein>
    <submittedName>
        <fullName evidence="8">YitT family protein</fullName>
    </submittedName>
</protein>
<dbReference type="Proteomes" id="UP001299068">
    <property type="component" value="Unassembled WGS sequence"/>
</dbReference>
<evidence type="ECO:0000256" key="5">
    <source>
        <dbReference type="ARBA" id="ARBA00023136"/>
    </source>
</evidence>
<dbReference type="Gene3D" id="3.30.70.120">
    <property type="match status" value="1"/>
</dbReference>
<dbReference type="EMBL" id="JAIKTU010000013">
    <property type="protein sequence ID" value="MBY0756798.1"/>
    <property type="molecule type" value="Genomic_DNA"/>
</dbReference>
<dbReference type="CDD" id="cd16380">
    <property type="entry name" value="YitT_C"/>
    <property type="match status" value="1"/>
</dbReference>
<dbReference type="PANTHER" id="PTHR33545">
    <property type="entry name" value="UPF0750 MEMBRANE PROTEIN YITT-RELATED"/>
    <property type="match status" value="1"/>
</dbReference>
<evidence type="ECO:0000256" key="6">
    <source>
        <dbReference type="SAM" id="Phobius"/>
    </source>
</evidence>
<accession>A0ABS7L1T8</accession>
<evidence type="ECO:0000259" key="7">
    <source>
        <dbReference type="Pfam" id="PF10035"/>
    </source>
</evidence>
<feature type="transmembrane region" description="Helical" evidence="6">
    <location>
        <begin position="7"/>
        <end position="26"/>
    </location>
</feature>
<keyword evidence="4 6" id="KW-1133">Transmembrane helix</keyword>
<feature type="domain" description="DUF2179" evidence="7">
    <location>
        <begin position="220"/>
        <end position="274"/>
    </location>
</feature>
<dbReference type="RefSeq" id="WP_221862008.1">
    <property type="nucleotide sequence ID" value="NZ_JAIKTU010000013.1"/>
</dbReference>
<feature type="transmembrane region" description="Helical" evidence="6">
    <location>
        <begin position="46"/>
        <end position="72"/>
    </location>
</feature>
<proteinExistence type="predicted"/>